<evidence type="ECO:0000313" key="5">
    <source>
        <dbReference type="EMBL" id="AZB49113.1"/>
    </source>
</evidence>
<dbReference type="InterPro" id="IPR035381">
    <property type="entry name" value="Glycoprot_B_PH2"/>
</dbReference>
<organism evidence="5">
    <name type="scientific">Vombatid gammaherpesvirus 1</name>
    <dbReference type="NCBI Taxonomy" id="2052651"/>
    <lineage>
        <taxon>Viruses</taxon>
        <taxon>Duplodnaviria</taxon>
        <taxon>Heunggongvirae</taxon>
        <taxon>Peploviricota</taxon>
        <taxon>Herviviricetes</taxon>
        <taxon>Herpesvirales</taxon>
        <taxon>Orthoherpesviridae</taxon>
        <taxon>Gammaherpesvirinae</taxon>
        <taxon>Manticavirus</taxon>
        <taxon>Manticavirus vombatidgamma1</taxon>
    </lineage>
</organism>
<dbReference type="Gene3D" id="1.20.5.1890">
    <property type="match status" value="1"/>
</dbReference>
<name>A0A3Q8J4E7_9GAMA</name>
<dbReference type="InterPro" id="IPR035377">
    <property type="entry name" value="Glycoprot_B_PH1"/>
</dbReference>
<keyword evidence="1" id="KW-0472">Membrane</keyword>
<dbReference type="Gene3D" id="2.30.30.1230">
    <property type="match status" value="1"/>
</dbReference>
<dbReference type="Proteomes" id="UP000679767">
    <property type="component" value="Segment"/>
</dbReference>
<dbReference type="Pfam" id="PF17416">
    <property type="entry name" value="Glycoprot_B_PH1"/>
    <property type="match status" value="1"/>
</dbReference>
<evidence type="ECO:0000259" key="2">
    <source>
        <dbReference type="Pfam" id="PF00606"/>
    </source>
</evidence>
<evidence type="ECO:0000259" key="3">
    <source>
        <dbReference type="Pfam" id="PF17416"/>
    </source>
</evidence>
<gene>
    <name evidence="5" type="primary">ORF8</name>
</gene>
<dbReference type="Gene3D" id="6.10.250.3280">
    <property type="match status" value="1"/>
</dbReference>
<keyword evidence="6" id="KW-1185">Reference proteome</keyword>
<dbReference type="GeneID" id="65102667"/>
<evidence type="ECO:0000259" key="4">
    <source>
        <dbReference type="Pfam" id="PF17417"/>
    </source>
</evidence>
<dbReference type="Gene3D" id="2.30.29.100">
    <property type="match status" value="2"/>
</dbReference>
<proteinExistence type="predicted"/>
<accession>A0A3Q8J4E7</accession>
<sequence length="804" mass="91025">MGLQTLILICGYIISLGWAASEAPPTAAPGDNKTVIIDRTGLSKFPFRICSASAVGDIFRFPVDQECPDTQTSEHNEGIMLVYKANIVAHTFKVRKYRKIVTSTTVYNGVYDDSITSQDTSMFSIRDYERQLIDTKYKCHNAIQVVRDGNSYLYVDRDDTNKTVDLKPLAGLTPSVIRYNSQPEIYADARWGWGSYARRTTVNCEITDMTARSHPPFEFFVTATGDTIEISPFYNASSNGSQDEDTNEDKDKVEIIPAYRFAQFEQREQDTTENHTRIFVSRNEFTISWALKTKNESYCPLTLWKSFSSAIQTKHQNTFHFVANDITASLVTNHTQTENFTTLYACLENEMNSTITSEFEKINTTHVQNGSREYYVTQGGLFIVWQPVIRRDLNNLQSNVSRRVRRDLGTQSNEGSVAAAQVQYAYDKLRNDINIILGQISKSWCLEQRRSAQMWQELSKINPTSVMSSLYGHAVSAKHVGDVISVSQCVNVDPSSIALHNTMRISGNSETCYARPPVTFKFKNDSDLYSGQLGVMNEILLTTSYTEKCRDLAEHYIQAGSELHYYKNYEHTKTLPISQVATLDILIALNISLIENIDFEVIELYSSEEKKASNVFDLETMFREHNYYIQKIAAMRRDLDNSLSIDRSDFLGALSNALEELGTIGTAILNVASGITTIFASVVSGFFGFLKNPFGGMLLIVVLVGVVVVVLLLMRQNRAFIQTPMKMIFPGIEKLTGLNTRNTSDFSDEYIQNFLIALYDYQQRHPTEDMPRAKSSSLPMFIRNILNGRQGYRRLQETDKDTNV</sequence>
<dbReference type="RefSeq" id="YP_010087383.1">
    <property type="nucleotide sequence ID" value="NC_055554.1"/>
</dbReference>
<dbReference type="EMBL" id="MG452721">
    <property type="protein sequence ID" value="AZB49113.1"/>
    <property type="molecule type" value="Genomic_DNA"/>
</dbReference>
<keyword evidence="1" id="KW-0812">Transmembrane</keyword>
<dbReference type="SUPFAM" id="SSF161008">
    <property type="entry name" value="Viral glycoprotein ectodomain-like"/>
    <property type="match status" value="1"/>
</dbReference>
<protein>
    <submittedName>
        <fullName evidence="5">Glycoprotein B</fullName>
    </submittedName>
</protein>
<dbReference type="InterPro" id="IPR038631">
    <property type="entry name" value="Glycoprot_B_PH2_sf"/>
</dbReference>
<evidence type="ECO:0000256" key="1">
    <source>
        <dbReference type="SAM" id="Phobius"/>
    </source>
</evidence>
<feature type="domain" description="Herpesvirus Glycoprotein B PH-like" evidence="4">
    <location>
        <begin position="301"/>
        <end position="395"/>
    </location>
</feature>
<dbReference type="KEGG" id="vg:65102667"/>
<reference evidence="5" key="1">
    <citation type="submission" date="2017-11" db="EMBL/GenBank/DDBJ databases">
        <title>The distinct marsupial branch of gammaherpesviruses includes novel host-derived genes seldom found in other viruses.</title>
        <authorList>
            <person name="Vaz P.K."/>
        </authorList>
    </citation>
    <scope>NUCLEOTIDE SEQUENCE</scope>
    <source>
        <strain evidence="5">V3187/11</strain>
    </source>
</reference>
<keyword evidence="1" id="KW-1133">Transmembrane helix</keyword>
<dbReference type="Pfam" id="PF00606">
    <property type="entry name" value="Glycoprotein_B"/>
    <property type="match status" value="1"/>
</dbReference>
<feature type="domain" description="Herpesvirus glycoprotein B ectodomain C-terminal" evidence="2">
    <location>
        <begin position="416"/>
        <end position="639"/>
    </location>
</feature>
<feature type="transmembrane region" description="Helical" evidence="1">
    <location>
        <begin position="697"/>
        <end position="714"/>
    </location>
</feature>
<dbReference type="Pfam" id="PF17417">
    <property type="entry name" value="Glycoprot_B_PH2"/>
    <property type="match status" value="1"/>
</dbReference>
<dbReference type="InterPro" id="IPR055341">
    <property type="entry name" value="Glycoprotein_B_ecto_C"/>
</dbReference>
<feature type="domain" description="Herpesvirus Glycoprotein B PH-like" evidence="3">
    <location>
        <begin position="86"/>
        <end position="299"/>
    </location>
</feature>
<evidence type="ECO:0000313" key="6">
    <source>
        <dbReference type="Proteomes" id="UP000679767"/>
    </source>
</evidence>